<dbReference type="EC" id="2.7.13.3" evidence="2"/>
<dbReference type="InterPro" id="IPR036097">
    <property type="entry name" value="HisK_dim/P_sf"/>
</dbReference>
<dbReference type="SMART" id="SM00388">
    <property type="entry name" value="HisKA"/>
    <property type="match status" value="1"/>
</dbReference>
<dbReference type="GO" id="GO:0000155">
    <property type="term" value="F:phosphorelay sensor kinase activity"/>
    <property type="evidence" value="ECO:0007669"/>
    <property type="project" value="InterPro"/>
</dbReference>
<evidence type="ECO:0000256" key="2">
    <source>
        <dbReference type="ARBA" id="ARBA00012438"/>
    </source>
</evidence>
<organism evidence="6 7">
    <name type="scientific">Beggiatoa alba B18LD</name>
    <dbReference type="NCBI Taxonomy" id="395493"/>
    <lineage>
        <taxon>Bacteria</taxon>
        <taxon>Pseudomonadati</taxon>
        <taxon>Pseudomonadota</taxon>
        <taxon>Gammaproteobacteria</taxon>
        <taxon>Thiotrichales</taxon>
        <taxon>Thiotrichaceae</taxon>
        <taxon>Beggiatoa</taxon>
    </lineage>
</organism>
<evidence type="ECO:0000256" key="3">
    <source>
        <dbReference type="ARBA" id="ARBA00022553"/>
    </source>
</evidence>
<feature type="transmembrane region" description="Helical" evidence="4">
    <location>
        <begin position="133"/>
        <end position="150"/>
    </location>
</feature>
<dbReference type="InterPro" id="IPR036890">
    <property type="entry name" value="HATPase_C_sf"/>
</dbReference>
<dbReference type="CDD" id="cd00075">
    <property type="entry name" value="HATPase"/>
    <property type="match status" value="1"/>
</dbReference>
<dbReference type="InterPro" id="IPR004358">
    <property type="entry name" value="Sig_transdc_His_kin-like_C"/>
</dbReference>
<proteinExistence type="predicted"/>
<dbReference type="PANTHER" id="PTHR43065:SF52">
    <property type="entry name" value="SENSOR PROTEIN KINASE PILS"/>
    <property type="match status" value="1"/>
</dbReference>
<dbReference type="EMBL" id="JH600070">
    <property type="protein sequence ID" value="EIJ42744.1"/>
    <property type="molecule type" value="Genomic_DNA"/>
</dbReference>
<feature type="domain" description="Histidine kinase" evidence="5">
    <location>
        <begin position="326"/>
        <end position="534"/>
    </location>
</feature>
<dbReference type="SMART" id="SM00387">
    <property type="entry name" value="HATPase_c"/>
    <property type="match status" value="1"/>
</dbReference>
<keyword evidence="3" id="KW-0597">Phosphoprotein</keyword>
<dbReference type="SUPFAM" id="SSF55874">
    <property type="entry name" value="ATPase domain of HSP90 chaperone/DNA topoisomerase II/histidine kinase"/>
    <property type="match status" value="1"/>
</dbReference>
<comment type="catalytic activity">
    <reaction evidence="1">
        <text>ATP + protein L-histidine = ADP + protein N-phospho-L-histidine.</text>
        <dbReference type="EC" id="2.7.13.3"/>
    </reaction>
</comment>
<feature type="transmembrane region" description="Helical" evidence="4">
    <location>
        <begin position="29"/>
        <end position="51"/>
    </location>
</feature>
<dbReference type="InterPro" id="IPR005467">
    <property type="entry name" value="His_kinase_dom"/>
</dbReference>
<feature type="transmembrane region" description="Helical" evidence="4">
    <location>
        <begin position="162"/>
        <end position="183"/>
    </location>
</feature>
<evidence type="ECO:0000259" key="5">
    <source>
        <dbReference type="PROSITE" id="PS50109"/>
    </source>
</evidence>
<protein>
    <recommendedName>
        <fullName evidence="2">histidine kinase</fullName>
        <ecNumber evidence="2">2.7.13.3</ecNumber>
    </recommendedName>
</protein>
<keyword evidence="7" id="KW-1185">Reference proteome</keyword>
<dbReference type="Gene3D" id="1.10.287.130">
    <property type="match status" value="1"/>
</dbReference>
<dbReference type="CDD" id="cd00082">
    <property type="entry name" value="HisKA"/>
    <property type="match status" value="1"/>
</dbReference>
<dbReference type="Proteomes" id="UP000005744">
    <property type="component" value="Unassembled WGS sequence"/>
</dbReference>
<dbReference type="Pfam" id="PF00512">
    <property type="entry name" value="HisKA"/>
    <property type="match status" value="1"/>
</dbReference>
<dbReference type="InterPro" id="IPR003594">
    <property type="entry name" value="HATPase_dom"/>
</dbReference>
<dbReference type="HOGENOM" id="CLU_000445_114_39_6"/>
<dbReference type="PROSITE" id="PS50109">
    <property type="entry name" value="HIS_KIN"/>
    <property type="match status" value="1"/>
</dbReference>
<feature type="transmembrane region" description="Helical" evidence="4">
    <location>
        <begin position="58"/>
        <end position="77"/>
    </location>
</feature>
<dbReference type="eggNOG" id="COG2205">
    <property type="taxonomic scope" value="Bacteria"/>
</dbReference>
<dbReference type="Pfam" id="PF02518">
    <property type="entry name" value="HATPase_c"/>
    <property type="match status" value="1"/>
</dbReference>
<keyword evidence="6" id="KW-0418">Kinase</keyword>
<dbReference type="InterPro" id="IPR003661">
    <property type="entry name" value="HisK_dim/P_dom"/>
</dbReference>
<keyword evidence="4" id="KW-1133">Transmembrane helix</keyword>
<dbReference type="STRING" id="395493.BegalDRAFT_1870"/>
<evidence type="ECO:0000256" key="1">
    <source>
        <dbReference type="ARBA" id="ARBA00000085"/>
    </source>
</evidence>
<dbReference type="SUPFAM" id="SSF47384">
    <property type="entry name" value="Homodimeric domain of signal transducing histidine kinase"/>
    <property type="match status" value="1"/>
</dbReference>
<dbReference type="Gene3D" id="3.30.450.20">
    <property type="entry name" value="PAS domain"/>
    <property type="match status" value="1"/>
</dbReference>
<feature type="transmembrane region" description="Helical" evidence="4">
    <location>
        <begin position="97"/>
        <end position="121"/>
    </location>
</feature>
<gene>
    <name evidence="6" type="ORF">BegalDRAFT_1870</name>
</gene>
<dbReference type="AlphaFoldDB" id="I3CGK1"/>
<dbReference type="Pfam" id="PF25323">
    <property type="entry name" value="6TM_PilS"/>
    <property type="match status" value="1"/>
</dbReference>
<accession>I3CGK1</accession>
<evidence type="ECO:0000313" key="7">
    <source>
        <dbReference type="Proteomes" id="UP000005744"/>
    </source>
</evidence>
<dbReference type="RefSeq" id="WP_002685951.1">
    <property type="nucleotide sequence ID" value="NZ_JH600070.1"/>
</dbReference>
<keyword evidence="4" id="KW-0472">Membrane</keyword>
<evidence type="ECO:0000256" key="4">
    <source>
        <dbReference type="SAM" id="Phobius"/>
    </source>
</evidence>
<dbReference type="PANTHER" id="PTHR43065">
    <property type="entry name" value="SENSOR HISTIDINE KINASE"/>
    <property type="match status" value="1"/>
</dbReference>
<keyword evidence="4" id="KW-0812">Transmembrane</keyword>
<reference evidence="6 7" key="1">
    <citation type="submission" date="2011-11" db="EMBL/GenBank/DDBJ databases">
        <title>Improved High-Quality Draft sequence of Beggiatoa alba B18lD.</title>
        <authorList>
            <consortium name="US DOE Joint Genome Institute"/>
            <person name="Lucas S."/>
            <person name="Han J."/>
            <person name="Lapidus A."/>
            <person name="Cheng J.-F."/>
            <person name="Goodwin L."/>
            <person name="Pitluck S."/>
            <person name="Peters L."/>
            <person name="Mikhailova N."/>
            <person name="Held B."/>
            <person name="Detter J.C."/>
            <person name="Han C."/>
            <person name="Tapia R."/>
            <person name="Land M."/>
            <person name="Hauser L."/>
            <person name="Kyrpides N."/>
            <person name="Ivanova N."/>
            <person name="Pagani I."/>
            <person name="Samuel K."/>
            <person name="Teske A."/>
            <person name="Mueller J."/>
            <person name="Woyke T."/>
        </authorList>
    </citation>
    <scope>NUCLEOTIDE SEQUENCE [LARGE SCALE GENOMIC DNA]</scope>
    <source>
        <strain evidence="6 7">B18LD</strain>
    </source>
</reference>
<dbReference type="PRINTS" id="PR00344">
    <property type="entry name" value="BCTRLSENSOR"/>
</dbReference>
<sequence length="542" mass="60484">MLTNTLDVTSENPDISRSPDWTALYLFNFYRLIIALLFVITFITDSAPSFLGRYDEPLFLIVAWVYLGFALTCIFMTDYRYPSFNLQVLGQIPIDILLITLLMHTSGGVSSGMGMLLVVSVAGGSLLSEGRTAFFFAAIASLCVLGHVFYADAFNWFQTTSYTHASMLGATFFATAFSAYTLAKRVRISEALARQRGLHVQYLAQLNAEIVQHIQSGILVIDVVERVRLFNEAATRLLSLPEDPSGRTLTAVSPELAKQFTHWQTKRFNTSEVFRPPRGETEIIATFTYLNRGESLSVLIVLDDATLTTRRAQQLKLASLGRLTASIAHEIRNPLGAISQAGQLLAESIQLNASETRLVQIVVTQAQRVNNIIENVLQLSRRETNTQQFSLSEWLLEFAEEYRIQHGLTNTQFVVETPNQPLFGYFDPTQLYQVVSNLCDNGLRYSQHEPLLTLALGDTEDSKRPYLEVIDTGKGMPEAVAAQIFEPFFTTEAKGTGLGLYLAREICEANQAVLQVVNNSEQGCCFRILLTNHTDNAISYMM</sequence>
<name>I3CGK1_9GAMM</name>
<dbReference type="OrthoDB" id="9792686at2"/>
<evidence type="ECO:0000313" key="6">
    <source>
        <dbReference type="EMBL" id="EIJ42744.1"/>
    </source>
</evidence>
<dbReference type="Gene3D" id="3.30.565.10">
    <property type="entry name" value="Histidine kinase-like ATPase, C-terminal domain"/>
    <property type="match status" value="1"/>
</dbReference>
<keyword evidence="6" id="KW-0808">Transferase</keyword>